<organism evidence="1 2">
    <name type="scientific">Pristionchus pacificus</name>
    <name type="common">Parasitic nematode worm</name>
    <dbReference type="NCBI Taxonomy" id="54126"/>
    <lineage>
        <taxon>Eukaryota</taxon>
        <taxon>Metazoa</taxon>
        <taxon>Ecdysozoa</taxon>
        <taxon>Nematoda</taxon>
        <taxon>Chromadorea</taxon>
        <taxon>Rhabditida</taxon>
        <taxon>Rhabditina</taxon>
        <taxon>Diplogasteromorpha</taxon>
        <taxon>Diplogasteroidea</taxon>
        <taxon>Neodiplogasteridae</taxon>
        <taxon>Pristionchus</taxon>
    </lineage>
</organism>
<evidence type="ECO:0000313" key="1">
    <source>
        <dbReference type="EnsemblMetazoa" id="PPA37335.1"/>
    </source>
</evidence>
<protein>
    <submittedName>
        <fullName evidence="1">Uncharacterized protein</fullName>
    </submittedName>
</protein>
<accession>A0A2A6BTJ5</accession>
<accession>A0A8R1UPC8</accession>
<reference evidence="2" key="1">
    <citation type="journal article" date="2008" name="Nat. Genet.">
        <title>The Pristionchus pacificus genome provides a unique perspective on nematode lifestyle and parasitism.</title>
        <authorList>
            <person name="Dieterich C."/>
            <person name="Clifton S.W."/>
            <person name="Schuster L.N."/>
            <person name="Chinwalla A."/>
            <person name="Delehaunty K."/>
            <person name="Dinkelacker I."/>
            <person name="Fulton L."/>
            <person name="Fulton R."/>
            <person name="Godfrey J."/>
            <person name="Minx P."/>
            <person name="Mitreva M."/>
            <person name="Roeseler W."/>
            <person name="Tian H."/>
            <person name="Witte H."/>
            <person name="Yang S.P."/>
            <person name="Wilson R.K."/>
            <person name="Sommer R.J."/>
        </authorList>
    </citation>
    <scope>NUCLEOTIDE SEQUENCE [LARGE SCALE GENOMIC DNA]</scope>
    <source>
        <strain evidence="2">PS312</strain>
    </source>
</reference>
<sequence>MGRGLVEARDEAKPCFVGSLSASRAFRKGLAGRGPSWHRPLRKAREALSNPKKVGMGRGLVEARDEAKPCFVGSLSASRAFRKGLAGRGPSWHRPLRKAREALSNPKKVGMGRGLVEARDEVKPCFVGSLSASRAHFFRVYTLEDPNYLFIVYCK</sequence>
<evidence type="ECO:0000313" key="2">
    <source>
        <dbReference type="Proteomes" id="UP000005239"/>
    </source>
</evidence>
<name>A0A2A6BTJ5_PRIPA</name>
<keyword evidence="2" id="KW-1185">Reference proteome</keyword>
<dbReference type="EnsemblMetazoa" id="PPA37335.1">
    <property type="protein sequence ID" value="PPA37335.1"/>
    <property type="gene ID" value="WBGene00275704"/>
</dbReference>
<gene>
    <name evidence="1" type="primary">WBGene00275704</name>
</gene>
<proteinExistence type="predicted"/>
<reference evidence="1" key="2">
    <citation type="submission" date="2022-06" db="UniProtKB">
        <authorList>
            <consortium name="EnsemblMetazoa"/>
        </authorList>
    </citation>
    <scope>IDENTIFICATION</scope>
    <source>
        <strain evidence="1">PS312</strain>
    </source>
</reference>
<dbReference type="Proteomes" id="UP000005239">
    <property type="component" value="Unassembled WGS sequence"/>
</dbReference>
<dbReference type="AlphaFoldDB" id="A0A2A6BTJ5"/>